<dbReference type="Proteomes" id="UP001161247">
    <property type="component" value="Chromosome 4"/>
</dbReference>
<protein>
    <submittedName>
        <fullName evidence="2">OLC1v1000808C1</fullName>
    </submittedName>
</protein>
<organism evidence="2 3">
    <name type="scientific">Oldenlandia corymbosa var. corymbosa</name>
    <dbReference type="NCBI Taxonomy" id="529605"/>
    <lineage>
        <taxon>Eukaryota</taxon>
        <taxon>Viridiplantae</taxon>
        <taxon>Streptophyta</taxon>
        <taxon>Embryophyta</taxon>
        <taxon>Tracheophyta</taxon>
        <taxon>Spermatophyta</taxon>
        <taxon>Magnoliopsida</taxon>
        <taxon>eudicotyledons</taxon>
        <taxon>Gunneridae</taxon>
        <taxon>Pentapetalae</taxon>
        <taxon>asterids</taxon>
        <taxon>lamiids</taxon>
        <taxon>Gentianales</taxon>
        <taxon>Rubiaceae</taxon>
        <taxon>Rubioideae</taxon>
        <taxon>Spermacoceae</taxon>
        <taxon>Hedyotis-Oldenlandia complex</taxon>
        <taxon>Oldenlandia</taxon>
    </lineage>
</organism>
<evidence type="ECO:0000256" key="1">
    <source>
        <dbReference type="SAM" id="MobiDB-lite"/>
    </source>
</evidence>
<accession>A0AAV1D4U0</accession>
<feature type="region of interest" description="Disordered" evidence="1">
    <location>
        <begin position="199"/>
        <end position="239"/>
    </location>
</feature>
<proteinExistence type="predicted"/>
<gene>
    <name evidence="2" type="ORF">OLC1_LOCUS11862</name>
</gene>
<dbReference type="AlphaFoldDB" id="A0AAV1D4U0"/>
<dbReference type="EMBL" id="OX459121">
    <property type="protein sequence ID" value="CAI9102526.1"/>
    <property type="molecule type" value="Genomic_DNA"/>
</dbReference>
<feature type="region of interest" description="Disordered" evidence="1">
    <location>
        <begin position="165"/>
        <end position="186"/>
    </location>
</feature>
<feature type="compositionally biased region" description="Polar residues" evidence="1">
    <location>
        <begin position="230"/>
        <end position="239"/>
    </location>
</feature>
<name>A0AAV1D4U0_OLDCO</name>
<reference evidence="2" key="1">
    <citation type="submission" date="2023-03" db="EMBL/GenBank/DDBJ databases">
        <authorList>
            <person name="Julca I."/>
        </authorList>
    </citation>
    <scope>NUCLEOTIDE SEQUENCE</scope>
</reference>
<evidence type="ECO:0000313" key="3">
    <source>
        <dbReference type="Proteomes" id="UP001161247"/>
    </source>
</evidence>
<feature type="compositionally biased region" description="Basic and acidic residues" evidence="1">
    <location>
        <begin position="211"/>
        <end position="222"/>
    </location>
</feature>
<evidence type="ECO:0000313" key="2">
    <source>
        <dbReference type="EMBL" id="CAI9102526.1"/>
    </source>
</evidence>
<keyword evidence="3" id="KW-1185">Reference proteome</keyword>
<sequence>MAAPAASEDHLSESISLTEGSFHSLPTAYASMSDASSAFDDESNCYLPTSFYTISESPPPKDMLGECVGLGRSIGGFRVIISSFDESVSLEKLHRNRLGVYCKKFKKTRKQRSSLDLSDSLSPGEDLEQLSSDTDGWFMTIRKMVSESDLLAFYQSARRTRKFSKKFKTRSARVGQPLPPKSQFPPAWIMRVDSDCSWESESESSTTSKKRASEDSLEENIRPTKKQILPTPTQGVNAD</sequence>